<dbReference type="Proteomes" id="UP000288388">
    <property type="component" value="Unassembled WGS sequence"/>
</dbReference>
<evidence type="ECO:0000313" key="3">
    <source>
        <dbReference type="Proteomes" id="UP000288388"/>
    </source>
</evidence>
<evidence type="ECO:0000313" key="4">
    <source>
        <dbReference type="Proteomes" id="UP000316316"/>
    </source>
</evidence>
<proteinExistence type="predicted"/>
<dbReference type="RefSeq" id="WP_016178667.1">
    <property type="nucleotide sequence ID" value="NZ_CAAKOC010000095.1"/>
</dbReference>
<evidence type="ECO:0000313" key="2">
    <source>
        <dbReference type="EMBL" id="TRZ28869.1"/>
    </source>
</evidence>
<gene>
    <name evidence="2" type="ORF">AUF17_19390</name>
    <name evidence="1" type="ORF">EK398_22495</name>
</gene>
<comment type="caution">
    <text evidence="1">The sequence shown here is derived from an EMBL/GenBank/DDBJ whole genome shotgun (WGS) entry which is preliminary data.</text>
</comment>
<organism evidence="1 3">
    <name type="scientific">Enterococcus avium</name>
    <name type="common">Streptococcus avium</name>
    <dbReference type="NCBI Taxonomy" id="33945"/>
    <lineage>
        <taxon>Bacteria</taxon>
        <taxon>Bacillati</taxon>
        <taxon>Bacillota</taxon>
        <taxon>Bacilli</taxon>
        <taxon>Lactobacillales</taxon>
        <taxon>Enterococcaceae</taxon>
        <taxon>Enterococcus</taxon>
    </lineage>
</organism>
<accession>A0A437UHS4</accession>
<dbReference type="Proteomes" id="UP000316316">
    <property type="component" value="Unassembled WGS sequence"/>
</dbReference>
<name>A0A437UHS4_ENTAV</name>
<evidence type="ECO:0000313" key="1">
    <source>
        <dbReference type="EMBL" id="RVU93200.1"/>
    </source>
</evidence>
<reference evidence="2 4" key="1">
    <citation type="submission" date="2017-10" db="EMBL/GenBank/DDBJ databases">
        <title>FDA dAtabase for Regulatory Grade micrObial Sequences (FDA-ARGOS): Supporting development and validation of Infectious Disease Dx tests.</title>
        <authorList>
            <person name="Campos J."/>
            <person name="Goldberg B."/>
            <person name="Tallon L.J."/>
            <person name="Sadzewicz L."/>
            <person name="Sengamalay N."/>
            <person name="Ott S."/>
            <person name="Godinez A."/>
            <person name="Nagaraj S."/>
            <person name="Vyas G."/>
            <person name="Aluvathingal J."/>
            <person name="Nadendla S."/>
            <person name="Geyer C."/>
            <person name="Nandy P."/>
            <person name="Hobson J."/>
            <person name="Sichtig H."/>
        </authorList>
    </citation>
    <scope>NUCLEOTIDE SEQUENCE [LARGE SCALE GENOMIC DNA]</scope>
    <source>
        <strain evidence="2 4">FDAARGOS_185</strain>
    </source>
</reference>
<dbReference type="AlphaFoldDB" id="A0A437UHS4"/>
<reference evidence="1 3" key="2">
    <citation type="submission" date="2018-12" db="EMBL/GenBank/DDBJ databases">
        <title>A novel vanA-carrying plasmid in a clinical isolate of Enterococcus avium.</title>
        <authorList>
            <person name="Bernasconi O.J."/>
            <person name="Luzzaro F."/>
            <person name="Endimiani A."/>
        </authorList>
    </citation>
    <scope>NUCLEOTIDE SEQUENCE [LARGE SCALE GENOMIC DNA]</scope>
    <source>
        <strain evidence="1 3">LC0559/18</strain>
    </source>
</reference>
<dbReference type="EMBL" id="PDXQ01000002">
    <property type="protein sequence ID" value="TRZ28869.1"/>
    <property type="molecule type" value="Genomic_DNA"/>
</dbReference>
<protein>
    <submittedName>
        <fullName evidence="1">Uncharacterized protein</fullName>
    </submittedName>
</protein>
<sequence>MDDAAFEDLELHVLTLAFQIEGLKKNATTNKQRNSLKMIEEDYRYYKRQYDQQVKKMEKVIPKKVSFGDWD</sequence>
<dbReference type="EMBL" id="RYZS01000002">
    <property type="protein sequence ID" value="RVU93200.1"/>
    <property type="molecule type" value="Genomic_DNA"/>
</dbReference>